<dbReference type="EMBL" id="VLKK01000003">
    <property type="protein sequence ID" value="TWH96044.1"/>
    <property type="molecule type" value="Genomic_DNA"/>
</dbReference>
<dbReference type="Proteomes" id="UP000316624">
    <property type="component" value="Unassembled WGS sequence"/>
</dbReference>
<gene>
    <name evidence="2" type="ORF">IQ35_01133</name>
</gene>
<dbReference type="AlphaFoldDB" id="A0A562KL08"/>
<dbReference type="PROSITE" id="PS50076">
    <property type="entry name" value="DNAJ_2"/>
    <property type="match status" value="1"/>
</dbReference>
<feature type="domain" description="J" evidence="1">
    <location>
        <begin position="134"/>
        <end position="191"/>
    </location>
</feature>
<evidence type="ECO:0000313" key="3">
    <source>
        <dbReference type="Proteomes" id="UP000316624"/>
    </source>
</evidence>
<comment type="caution">
    <text evidence="2">The sequence shown here is derived from an EMBL/GenBank/DDBJ whole genome shotgun (WGS) entry which is preliminary data.</text>
</comment>
<dbReference type="InterPro" id="IPR001623">
    <property type="entry name" value="DnaJ_domain"/>
</dbReference>
<organism evidence="2 3">
    <name type="scientific">Sphingobium wenxiniae (strain DSM 21828 / CGMCC 1.7748 / JZ-1)</name>
    <dbReference type="NCBI Taxonomy" id="595605"/>
    <lineage>
        <taxon>Bacteria</taxon>
        <taxon>Pseudomonadati</taxon>
        <taxon>Pseudomonadota</taxon>
        <taxon>Alphaproteobacteria</taxon>
        <taxon>Sphingomonadales</taxon>
        <taxon>Sphingomonadaceae</taxon>
        <taxon>Sphingobium</taxon>
    </lineage>
</organism>
<keyword evidence="3" id="KW-1185">Reference proteome</keyword>
<reference evidence="2 3" key="1">
    <citation type="journal article" date="2015" name="Stand. Genomic Sci.">
        <title>Genomic Encyclopedia of Bacterial and Archaeal Type Strains, Phase III: the genomes of soil and plant-associated and newly described type strains.</title>
        <authorList>
            <person name="Whitman W.B."/>
            <person name="Woyke T."/>
            <person name="Klenk H.P."/>
            <person name="Zhou Y."/>
            <person name="Lilburn T.G."/>
            <person name="Beck B.J."/>
            <person name="De Vos P."/>
            <person name="Vandamme P."/>
            <person name="Eisen J.A."/>
            <person name="Garrity G."/>
            <person name="Hugenholtz P."/>
            <person name="Kyrpides N.C."/>
        </authorList>
    </citation>
    <scope>NUCLEOTIDE SEQUENCE [LARGE SCALE GENOMIC DNA]</scope>
    <source>
        <strain evidence="2 3">CGMCC 1.7748</strain>
    </source>
</reference>
<dbReference type="RefSeq" id="WP_145072248.1">
    <property type="nucleotide sequence ID" value="NZ_JACIIY010000005.1"/>
</dbReference>
<evidence type="ECO:0000259" key="1">
    <source>
        <dbReference type="PROSITE" id="PS50076"/>
    </source>
</evidence>
<dbReference type="SUPFAM" id="SSF46565">
    <property type="entry name" value="Chaperone J-domain"/>
    <property type="match status" value="1"/>
</dbReference>
<evidence type="ECO:0000313" key="2">
    <source>
        <dbReference type="EMBL" id="TWH96044.1"/>
    </source>
</evidence>
<sequence length="192" mass="20954">MTQAYPLHWPDGLPRTERKAASQFRTSLSAALKNVKGALESFGRDSGKPVSNIVLSSNVGGLDLEPPRDTGVAAWFTWEGEQRCIAVDRYPKPEDNLQAIFHILEARRTEIRHGGLHIVRQTFKGFTALPAPEHWTQALGVSPHATAEEVNAAYRRHARAAHPDQGGSGDQMARLNAARDAAIRQIGGPHGV</sequence>
<protein>
    <recommendedName>
        <fullName evidence="1">J domain-containing protein</fullName>
    </recommendedName>
</protein>
<dbReference type="Gene3D" id="1.10.287.110">
    <property type="entry name" value="DnaJ domain"/>
    <property type="match status" value="1"/>
</dbReference>
<proteinExistence type="predicted"/>
<name>A0A562KL08_SPHWJ</name>
<dbReference type="InterPro" id="IPR036869">
    <property type="entry name" value="J_dom_sf"/>
</dbReference>
<accession>A0A562KL08</accession>